<accession>A0AAP0JLL2</accession>
<reference evidence="1 2" key="1">
    <citation type="submission" date="2024-01" db="EMBL/GenBank/DDBJ databases">
        <title>Genome assemblies of Stephania.</title>
        <authorList>
            <person name="Yang L."/>
        </authorList>
    </citation>
    <scope>NUCLEOTIDE SEQUENCE [LARGE SCALE GENOMIC DNA]</scope>
    <source>
        <strain evidence="1">YNDBR</strain>
        <tissue evidence="1">Leaf</tissue>
    </source>
</reference>
<comment type="caution">
    <text evidence="1">The sequence shown here is derived from an EMBL/GenBank/DDBJ whole genome shotgun (WGS) entry which is preliminary data.</text>
</comment>
<sequence>MDRTIELQIRTEMRIMTDVKAKSICSLVKLFSDCPDEALDSSLDSRSEICDYRFSLYSICYEESRFIRIDFTLLLRNQTIDRMLDQLFDSDALDSRQLIQHDEYTIDVSSETIPLVMESAEDT</sequence>
<protein>
    <submittedName>
        <fullName evidence="1">Uncharacterized protein</fullName>
    </submittedName>
</protein>
<keyword evidence="2" id="KW-1185">Reference proteome</keyword>
<evidence type="ECO:0000313" key="1">
    <source>
        <dbReference type="EMBL" id="KAK9136333.1"/>
    </source>
</evidence>
<name>A0AAP0JLL2_9MAGN</name>
<proteinExistence type="predicted"/>
<dbReference type="EMBL" id="JBBNAF010000006">
    <property type="protein sequence ID" value="KAK9136333.1"/>
    <property type="molecule type" value="Genomic_DNA"/>
</dbReference>
<dbReference type="AlphaFoldDB" id="A0AAP0JLL2"/>
<organism evidence="1 2">
    <name type="scientific">Stephania yunnanensis</name>
    <dbReference type="NCBI Taxonomy" id="152371"/>
    <lineage>
        <taxon>Eukaryota</taxon>
        <taxon>Viridiplantae</taxon>
        <taxon>Streptophyta</taxon>
        <taxon>Embryophyta</taxon>
        <taxon>Tracheophyta</taxon>
        <taxon>Spermatophyta</taxon>
        <taxon>Magnoliopsida</taxon>
        <taxon>Ranunculales</taxon>
        <taxon>Menispermaceae</taxon>
        <taxon>Menispermoideae</taxon>
        <taxon>Cissampelideae</taxon>
        <taxon>Stephania</taxon>
    </lineage>
</organism>
<evidence type="ECO:0000313" key="2">
    <source>
        <dbReference type="Proteomes" id="UP001420932"/>
    </source>
</evidence>
<dbReference type="Proteomes" id="UP001420932">
    <property type="component" value="Unassembled WGS sequence"/>
</dbReference>
<gene>
    <name evidence="1" type="ORF">Syun_015663</name>
</gene>